<organism evidence="3 4">
    <name type="scientific">Acorus calamus</name>
    <name type="common">Sweet flag</name>
    <dbReference type="NCBI Taxonomy" id="4465"/>
    <lineage>
        <taxon>Eukaryota</taxon>
        <taxon>Viridiplantae</taxon>
        <taxon>Streptophyta</taxon>
        <taxon>Embryophyta</taxon>
        <taxon>Tracheophyta</taxon>
        <taxon>Spermatophyta</taxon>
        <taxon>Magnoliopsida</taxon>
        <taxon>Liliopsida</taxon>
        <taxon>Acoraceae</taxon>
        <taxon>Acorus</taxon>
    </lineage>
</organism>
<dbReference type="PANTHER" id="PTHR33374">
    <property type="entry name" value="ARABINOGALACTAN PROTEIN 20"/>
    <property type="match status" value="1"/>
</dbReference>
<proteinExistence type="predicted"/>
<comment type="caution">
    <text evidence="3">The sequence shown here is derived from an EMBL/GenBank/DDBJ whole genome shotgun (WGS) entry which is preliminary data.</text>
</comment>
<reference evidence="3" key="1">
    <citation type="journal article" date="2023" name="Nat. Commun.">
        <title>Diploid and tetraploid genomes of Acorus and the evolution of monocots.</title>
        <authorList>
            <person name="Ma L."/>
            <person name="Liu K.W."/>
            <person name="Li Z."/>
            <person name="Hsiao Y.Y."/>
            <person name="Qi Y."/>
            <person name="Fu T."/>
            <person name="Tang G.D."/>
            <person name="Zhang D."/>
            <person name="Sun W.H."/>
            <person name="Liu D.K."/>
            <person name="Li Y."/>
            <person name="Chen G.Z."/>
            <person name="Liu X.D."/>
            <person name="Liao X.Y."/>
            <person name="Jiang Y.T."/>
            <person name="Yu X."/>
            <person name="Hao Y."/>
            <person name="Huang J."/>
            <person name="Zhao X.W."/>
            <person name="Ke S."/>
            <person name="Chen Y.Y."/>
            <person name="Wu W.L."/>
            <person name="Hsu J.L."/>
            <person name="Lin Y.F."/>
            <person name="Huang M.D."/>
            <person name="Li C.Y."/>
            <person name="Huang L."/>
            <person name="Wang Z.W."/>
            <person name="Zhao X."/>
            <person name="Zhong W.Y."/>
            <person name="Peng D.H."/>
            <person name="Ahmad S."/>
            <person name="Lan S."/>
            <person name="Zhang J.S."/>
            <person name="Tsai W.C."/>
            <person name="Van de Peer Y."/>
            <person name="Liu Z.J."/>
        </authorList>
    </citation>
    <scope>NUCLEOTIDE SEQUENCE</scope>
    <source>
        <strain evidence="3">CP</strain>
    </source>
</reference>
<evidence type="ECO:0000313" key="4">
    <source>
        <dbReference type="Proteomes" id="UP001180020"/>
    </source>
</evidence>
<feature type="signal peptide" evidence="2">
    <location>
        <begin position="1"/>
        <end position="25"/>
    </location>
</feature>
<dbReference type="Proteomes" id="UP001180020">
    <property type="component" value="Unassembled WGS sequence"/>
</dbReference>
<dbReference type="EMBL" id="JAUJYO010000007">
    <property type="protein sequence ID" value="KAK1312506.1"/>
    <property type="molecule type" value="Genomic_DNA"/>
</dbReference>
<gene>
    <name evidence="3" type="primary">AGP16</name>
    <name evidence="3" type="ORF">QJS10_CPA07g01005</name>
</gene>
<name>A0AAV9EG90_ACOCL</name>
<keyword evidence="4" id="KW-1185">Reference proteome</keyword>
<evidence type="ECO:0000313" key="3">
    <source>
        <dbReference type="EMBL" id="KAK1312506.1"/>
    </source>
</evidence>
<evidence type="ECO:0000256" key="2">
    <source>
        <dbReference type="SAM" id="SignalP"/>
    </source>
</evidence>
<keyword evidence="2" id="KW-0732">Signal</keyword>
<feature type="transmembrane region" description="Helical" evidence="1">
    <location>
        <begin position="41"/>
        <end position="60"/>
    </location>
</feature>
<keyword evidence="1" id="KW-1133">Transmembrane helix</keyword>
<accession>A0AAV9EG90</accession>
<dbReference type="Pfam" id="PF06376">
    <property type="entry name" value="AGP"/>
    <property type="match status" value="1"/>
</dbReference>
<keyword evidence="1" id="KW-0812">Transmembrane</keyword>
<reference evidence="3" key="2">
    <citation type="submission" date="2023-06" db="EMBL/GenBank/DDBJ databases">
        <authorList>
            <person name="Ma L."/>
            <person name="Liu K.-W."/>
            <person name="Li Z."/>
            <person name="Hsiao Y.-Y."/>
            <person name="Qi Y."/>
            <person name="Fu T."/>
            <person name="Tang G."/>
            <person name="Zhang D."/>
            <person name="Sun W.-H."/>
            <person name="Liu D.-K."/>
            <person name="Li Y."/>
            <person name="Chen G.-Z."/>
            <person name="Liu X.-D."/>
            <person name="Liao X.-Y."/>
            <person name="Jiang Y.-T."/>
            <person name="Yu X."/>
            <person name="Hao Y."/>
            <person name="Huang J."/>
            <person name="Zhao X.-W."/>
            <person name="Ke S."/>
            <person name="Chen Y.-Y."/>
            <person name="Wu W.-L."/>
            <person name="Hsu J.-L."/>
            <person name="Lin Y.-F."/>
            <person name="Huang M.-D."/>
            <person name="Li C.-Y."/>
            <person name="Huang L."/>
            <person name="Wang Z.-W."/>
            <person name="Zhao X."/>
            <person name="Zhong W.-Y."/>
            <person name="Peng D.-H."/>
            <person name="Ahmad S."/>
            <person name="Lan S."/>
            <person name="Zhang J.-S."/>
            <person name="Tsai W.-C."/>
            <person name="Van De Peer Y."/>
            <person name="Liu Z.-J."/>
        </authorList>
    </citation>
    <scope>NUCLEOTIDE SEQUENCE</scope>
    <source>
        <strain evidence="3">CP</strain>
        <tissue evidence="3">Leaves</tissue>
    </source>
</reference>
<dbReference type="AlphaFoldDB" id="A0AAV9EG90"/>
<keyword evidence="1" id="KW-0472">Membrane</keyword>
<evidence type="ECO:0000256" key="1">
    <source>
        <dbReference type="SAM" id="Phobius"/>
    </source>
</evidence>
<sequence>MRMNCASLMTYLFLLTLIYVIQVQGQVTAPSPSPFSDGNTIDQGIAFVLLVIALVVTYLVH</sequence>
<protein>
    <submittedName>
        <fullName evidence="3">Arabinogalactan peptide 16</fullName>
    </submittedName>
</protein>
<feature type="chain" id="PRO_5043720678" evidence="2">
    <location>
        <begin position="26"/>
        <end position="61"/>
    </location>
</feature>
<dbReference type="InterPro" id="IPR009424">
    <property type="entry name" value="AGP16/20/22/41"/>
</dbReference>